<proteinExistence type="predicted"/>
<protein>
    <submittedName>
        <fullName evidence="1">Uncharacterized protein</fullName>
    </submittedName>
</protein>
<evidence type="ECO:0000313" key="1">
    <source>
        <dbReference type="EMBL" id="KRO58446.1"/>
    </source>
</evidence>
<gene>
    <name evidence="1" type="ORF">ABR82_02130</name>
</gene>
<dbReference type="EMBL" id="LIBO01000432">
    <property type="protein sequence ID" value="KRO58446.1"/>
    <property type="molecule type" value="Genomic_DNA"/>
</dbReference>
<sequence>MAGAGGDRESKNSGKGLPFFRGDLDREIDQALEIWLSQNFELERGGVELCGEGGGRVDLDRGAGPGESQRVRSREVEVSAGIVWMGIQPS</sequence>
<dbReference type="AlphaFoldDB" id="A0A0R2R731"/>
<organism evidence="1 2">
    <name type="scientific">Verrucomicrobia subdivision 6 bacterium BACL9 MAG-120507-bin52</name>
    <dbReference type="NCBI Taxonomy" id="1655590"/>
    <lineage>
        <taxon>Bacteria</taxon>
        <taxon>Pseudomonadati</taxon>
        <taxon>Verrucomicrobiota</taxon>
        <taxon>Verrucomicrobiia</taxon>
        <taxon>Verrucomicrobiales</taxon>
        <taxon>Verrucomicrobia subdivision 6</taxon>
    </lineage>
</organism>
<name>A0A0R2R731_9BACT</name>
<dbReference type="Proteomes" id="UP000051269">
    <property type="component" value="Unassembled WGS sequence"/>
</dbReference>
<evidence type="ECO:0000313" key="2">
    <source>
        <dbReference type="Proteomes" id="UP000051269"/>
    </source>
</evidence>
<reference evidence="1 2" key="1">
    <citation type="submission" date="2015-10" db="EMBL/GenBank/DDBJ databases">
        <title>Metagenome-Assembled Genomes uncover a global brackish microbiome.</title>
        <authorList>
            <person name="Hugerth L.W."/>
            <person name="Larsson J."/>
            <person name="Alneberg J."/>
            <person name="Lindh M.V."/>
            <person name="Legrand C."/>
            <person name="Pinhassi J."/>
            <person name="Andersson A.F."/>
        </authorList>
    </citation>
    <scope>NUCLEOTIDE SEQUENCE [LARGE SCALE GENOMIC DNA]</scope>
    <source>
        <strain evidence="1">BACL18 MAG-120507-bin52</strain>
    </source>
</reference>
<comment type="caution">
    <text evidence="1">The sequence shown here is derived from an EMBL/GenBank/DDBJ whole genome shotgun (WGS) entry which is preliminary data.</text>
</comment>
<accession>A0A0R2R731</accession>